<dbReference type="Proteomes" id="UP001379533">
    <property type="component" value="Chromosome"/>
</dbReference>
<dbReference type="PANTHER" id="PTHR43135">
    <property type="entry name" value="ALPHA-D-RIBOSE 1-METHYLPHOSPHONATE 5-TRIPHOSPHATE DIPHOSPHATASE"/>
    <property type="match status" value="1"/>
</dbReference>
<evidence type="ECO:0000256" key="1">
    <source>
        <dbReference type="SAM" id="MobiDB-lite"/>
    </source>
</evidence>
<organism evidence="3 4">
    <name type="scientific">Pendulispora brunnea</name>
    <dbReference type="NCBI Taxonomy" id="2905690"/>
    <lineage>
        <taxon>Bacteria</taxon>
        <taxon>Pseudomonadati</taxon>
        <taxon>Myxococcota</taxon>
        <taxon>Myxococcia</taxon>
        <taxon>Myxococcales</taxon>
        <taxon>Sorangiineae</taxon>
        <taxon>Pendulisporaceae</taxon>
        <taxon>Pendulispora</taxon>
    </lineage>
</organism>
<dbReference type="SUPFAM" id="SSF51338">
    <property type="entry name" value="Composite domain of metallo-dependent hydrolases"/>
    <property type="match status" value="1"/>
</dbReference>
<feature type="domain" description="Amidohydrolase-related" evidence="2">
    <location>
        <begin position="109"/>
        <end position="458"/>
    </location>
</feature>
<dbReference type="InterPro" id="IPR051781">
    <property type="entry name" value="Metallo-dep_Hydrolase"/>
</dbReference>
<dbReference type="Gene3D" id="2.30.40.10">
    <property type="entry name" value="Urease, subunit C, domain 1"/>
    <property type="match status" value="1"/>
</dbReference>
<gene>
    <name evidence="3" type="ORF">LZC95_49325</name>
</gene>
<dbReference type="Pfam" id="PF01979">
    <property type="entry name" value="Amidohydro_1"/>
    <property type="match status" value="1"/>
</dbReference>
<evidence type="ECO:0000259" key="2">
    <source>
        <dbReference type="Pfam" id="PF01979"/>
    </source>
</evidence>
<protein>
    <submittedName>
        <fullName evidence="3">Amidohydrolase family protein</fullName>
    </submittedName>
</protein>
<dbReference type="PANTHER" id="PTHR43135:SF3">
    <property type="entry name" value="ALPHA-D-RIBOSE 1-METHYLPHOSPHONATE 5-TRIPHOSPHATE DIPHOSPHATASE"/>
    <property type="match status" value="1"/>
</dbReference>
<dbReference type="InterPro" id="IPR032466">
    <property type="entry name" value="Metal_Hydrolase"/>
</dbReference>
<reference evidence="3 4" key="1">
    <citation type="submission" date="2021-12" db="EMBL/GenBank/DDBJ databases">
        <title>Discovery of the Pendulisporaceae a myxobacterial family with distinct sporulation behavior and unique specialized metabolism.</title>
        <authorList>
            <person name="Garcia R."/>
            <person name="Popoff A."/>
            <person name="Bader C.D."/>
            <person name="Loehr J."/>
            <person name="Walesch S."/>
            <person name="Walt C."/>
            <person name="Boldt J."/>
            <person name="Bunk B."/>
            <person name="Haeckl F.J.F.P.J."/>
            <person name="Gunesch A.P."/>
            <person name="Birkelbach J."/>
            <person name="Nuebel U."/>
            <person name="Pietschmann T."/>
            <person name="Bach T."/>
            <person name="Mueller R."/>
        </authorList>
    </citation>
    <scope>NUCLEOTIDE SEQUENCE [LARGE SCALE GENOMIC DNA]</scope>
    <source>
        <strain evidence="3 4">MSr12523</strain>
    </source>
</reference>
<proteinExistence type="predicted"/>
<sequence length="472" mass="48930">MFAMSAGTIGCASHAEAAPVAHATSAAGPRAAPNARSVPPAAPIDPSSMPKQKPIVLRAARLFDGKGNDVLEAQGGRVSVLVENGLITQLGKSITAPADAEVIDLGDSTLLPGFIDAHTHLAVELGDDYYRYNQERLLRSPAENALLAVGFAKKTLDAGFTTVRDVGSYHYIDVGLRNAIKAGVIQGPRMLVAVHALGATGGHADEDPYPPELIKEPGPADGICNGADACRMAVREQVKYGADVIKVMSSGGVLSLADAVDAPQLTPDELKAIVDEAHRLGKRVATHCHGDTAAKAAIAAGVDSVEHGSFLKPDTLAMMKANGTVLIPTFMAADWLSKRIDKMPPPIQEKERAADAAHAQMFKDALRAGVTIGFGTDAGVFPHGDNAHEFALMTKAGMSPAAALRAATSTNAALLGLSAQTGTLEKGKLADVVAVPGNPLKDITQTEHVTFVMRAGRISKRPAGEGRAGSAP</sequence>
<feature type="region of interest" description="Disordered" evidence="1">
    <location>
        <begin position="24"/>
        <end position="50"/>
    </location>
</feature>
<evidence type="ECO:0000313" key="4">
    <source>
        <dbReference type="Proteomes" id="UP001379533"/>
    </source>
</evidence>
<accession>A0ABZ2K6W9</accession>
<dbReference type="InterPro" id="IPR006680">
    <property type="entry name" value="Amidohydro-rel"/>
</dbReference>
<dbReference type="InterPro" id="IPR011059">
    <property type="entry name" value="Metal-dep_hydrolase_composite"/>
</dbReference>
<name>A0ABZ2K6W9_9BACT</name>
<dbReference type="RefSeq" id="WP_394845043.1">
    <property type="nucleotide sequence ID" value="NZ_CP089982.1"/>
</dbReference>
<keyword evidence="4" id="KW-1185">Reference proteome</keyword>
<dbReference type="Gene3D" id="3.20.20.140">
    <property type="entry name" value="Metal-dependent hydrolases"/>
    <property type="match status" value="1"/>
</dbReference>
<dbReference type="InterPro" id="IPR057744">
    <property type="entry name" value="OTAase-like"/>
</dbReference>
<dbReference type="EMBL" id="CP089982">
    <property type="protein sequence ID" value="WXA94437.1"/>
    <property type="molecule type" value="Genomic_DNA"/>
</dbReference>
<dbReference type="SUPFAM" id="SSF51556">
    <property type="entry name" value="Metallo-dependent hydrolases"/>
    <property type="match status" value="1"/>
</dbReference>
<dbReference type="CDD" id="cd01299">
    <property type="entry name" value="Met_dep_hydrolase_A"/>
    <property type="match status" value="1"/>
</dbReference>
<evidence type="ECO:0000313" key="3">
    <source>
        <dbReference type="EMBL" id="WXA94437.1"/>
    </source>
</evidence>